<dbReference type="AlphaFoldDB" id="A0A1R4EIX7"/>
<sequence length="78" mass="9431">MSYVFNHLVSWLNKLNTRTILIRKINPMVKYKPIMLQIKSILLIFSLLLMIFLYFYLTIFIAYPFKIITLHKSTYNQV</sequence>
<keyword evidence="1" id="KW-0812">Transmembrane</keyword>
<organism evidence="2 3">
    <name type="scientific">Psychrobacter pasteurii</name>
    <dbReference type="NCBI Taxonomy" id="1945520"/>
    <lineage>
        <taxon>Bacteria</taxon>
        <taxon>Pseudomonadati</taxon>
        <taxon>Pseudomonadota</taxon>
        <taxon>Gammaproteobacteria</taxon>
        <taxon>Moraxellales</taxon>
        <taxon>Moraxellaceae</taxon>
        <taxon>Psychrobacter</taxon>
    </lineage>
</organism>
<keyword evidence="1" id="KW-1133">Transmembrane helix</keyword>
<gene>
    <name evidence="2" type="ORF">A1019T_02434</name>
</gene>
<dbReference type="STRING" id="1945520.A1019T_02434"/>
<accession>A0A1R4EIX7</accession>
<dbReference type="Proteomes" id="UP000188169">
    <property type="component" value="Unassembled WGS sequence"/>
</dbReference>
<evidence type="ECO:0000313" key="2">
    <source>
        <dbReference type="EMBL" id="SJM38442.1"/>
    </source>
</evidence>
<dbReference type="EMBL" id="FUGD01000165">
    <property type="protein sequence ID" value="SJM38442.1"/>
    <property type="molecule type" value="Genomic_DNA"/>
</dbReference>
<keyword evidence="1" id="KW-0472">Membrane</keyword>
<evidence type="ECO:0000256" key="1">
    <source>
        <dbReference type="SAM" id="Phobius"/>
    </source>
</evidence>
<feature type="transmembrane region" description="Helical" evidence="1">
    <location>
        <begin position="41"/>
        <end position="63"/>
    </location>
</feature>
<protein>
    <submittedName>
        <fullName evidence="2">Uncharacterized protein</fullName>
    </submittedName>
</protein>
<keyword evidence="3" id="KW-1185">Reference proteome</keyword>
<evidence type="ECO:0000313" key="3">
    <source>
        <dbReference type="Proteomes" id="UP000188169"/>
    </source>
</evidence>
<reference evidence="3" key="1">
    <citation type="submission" date="2017-02" db="EMBL/GenBank/DDBJ databases">
        <authorList>
            <person name="Mornico D."/>
        </authorList>
    </citation>
    <scope>NUCLEOTIDE SEQUENCE [LARGE SCALE GENOMIC DNA]</scope>
</reference>
<proteinExistence type="predicted"/>
<name>A0A1R4EIX7_9GAMM</name>